<keyword evidence="1" id="KW-0472">Membrane</keyword>
<dbReference type="Pfam" id="PF06580">
    <property type="entry name" value="His_kinase"/>
    <property type="match status" value="1"/>
</dbReference>
<dbReference type="GO" id="GO:0000155">
    <property type="term" value="F:phosphorelay sensor kinase activity"/>
    <property type="evidence" value="ECO:0007669"/>
    <property type="project" value="InterPro"/>
</dbReference>
<dbReference type="EMBL" id="FORU01000011">
    <property type="protein sequence ID" value="SFJ61331.1"/>
    <property type="molecule type" value="Genomic_DNA"/>
</dbReference>
<gene>
    <name evidence="3" type="ORF">SAMN04487893_11153</name>
</gene>
<feature type="transmembrane region" description="Helical" evidence="1">
    <location>
        <begin position="284"/>
        <end position="302"/>
    </location>
</feature>
<dbReference type="STRING" id="1150112.SAMN04487893_11153"/>
<keyword evidence="1" id="KW-0812">Transmembrane</keyword>
<protein>
    <submittedName>
        <fullName evidence="3">Histidine kinase</fullName>
    </submittedName>
</protein>
<dbReference type="Gene3D" id="3.30.450.20">
    <property type="entry name" value="PAS domain"/>
    <property type="match status" value="1"/>
</dbReference>
<proteinExistence type="predicted"/>
<dbReference type="InterPro" id="IPR010559">
    <property type="entry name" value="Sig_transdc_His_kin_internal"/>
</dbReference>
<keyword evidence="4" id="KW-1185">Reference proteome</keyword>
<sequence>MTFNTYKPISRKTFVFVSTIILIITIGALFILSLSINKTNEENNRLTSTKNFQQKYKALEAELLRIDQHQNSLSRLVEITDASKLSSTFETVTQLNQYSGIFQSHWFVVLDSTNTLIDSFGIKHSNPLLDYLIKNDSLSNRSAIYKSNDSLYWTLADRYSYSNSNTVYYGFTLNLQRVHEYLSTIDVVTPNYAYIFDKQGLCIFHPEIEMIGKNVYEFSNITPNDTAQAGNIKNPPIVLSEYLNIDTYRFIDRFKSDSFNGYISINFPKVNLDENLQPIKANTYWIFIITVFLIGCISYFFNRANRKAYAEKELLAVENEKFNKEKALVQLQQLKDQINPHFLFNSLNSLYMLVDINPKEAKKFTLHLSKIYRYLIHPPSENLIKLEEELNFIKEYINLQQIRFSKELSFEVDDFTSDDLHKYIPYLGLQIAVENALKHNIATKEFPLIIKIDKVDDNIFVINNLQKKQNSEQPSNFGHEYLRKIYTFYGEKHFEIEESQQYYICKLPLIEHL</sequence>
<evidence type="ECO:0000313" key="3">
    <source>
        <dbReference type="EMBL" id="SFJ61331.1"/>
    </source>
</evidence>
<keyword evidence="3" id="KW-0418">Kinase</keyword>
<feature type="transmembrane region" description="Helical" evidence="1">
    <location>
        <begin position="14"/>
        <end position="36"/>
    </location>
</feature>
<dbReference type="InterPro" id="IPR050640">
    <property type="entry name" value="Bact_2-comp_sensor_kinase"/>
</dbReference>
<keyword evidence="1" id="KW-1133">Transmembrane helix</keyword>
<dbReference type="AlphaFoldDB" id="A0A1I3SUU9"/>
<evidence type="ECO:0000313" key="4">
    <source>
        <dbReference type="Proteomes" id="UP000243887"/>
    </source>
</evidence>
<organism evidence="3 4">
    <name type="scientific">Myroides guanonis</name>
    <dbReference type="NCBI Taxonomy" id="1150112"/>
    <lineage>
        <taxon>Bacteria</taxon>
        <taxon>Pseudomonadati</taxon>
        <taxon>Bacteroidota</taxon>
        <taxon>Flavobacteriia</taxon>
        <taxon>Flavobacteriales</taxon>
        <taxon>Flavobacteriaceae</taxon>
        <taxon>Myroides</taxon>
    </lineage>
</organism>
<dbReference type="GO" id="GO:0016020">
    <property type="term" value="C:membrane"/>
    <property type="evidence" value="ECO:0007669"/>
    <property type="project" value="InterPro"/>
</dbReference>
<name>A0A1I3SUU9_9FLAO</name>
<evidence type="ECO:0000259" key="2">
    <source>
        <dbReference type="Pfam" id="PF06580"/>
    </source>
</evidence>
<dbReference type="PANTHER" id="PTHR34220">
    <property type="entry name" value="SENSOR HISTIDINE KINASE YPDA"/>
    <property type="match status" value="1"/>
</dbReference>
<evidence type="ECO:0000256" key="1">
    <source>
        <dbReference type="SAM" id="Phobius"/>
    </source>
</evidence>
<reference evidence="4" key="1">
    <citation type="submission" date="2016-10" db="EMBL/GenBank/DDBJ databases">
        <authorList>
            <person name="Varghese N."/>
            <person name="Submissions S."/>
        </authorList>
    </citation>
    <scope>NUCLEOTIDE SEQUENCE [LARGE SCALE GENOMIC DNA]</scope>
    <source>
        <strain evidence="4">DSM 26542</strain>
    </source>
</reference>
<dbReference type="Proteomes" id="UP000243887">
    <property type="component" value="Unassembled WGS sequence"/>
</dbReference>
<dbReference type="PANTHER" id="PTHR34220:SF7">
    <property type="entry name" value="SENSOR HISTIDINE KINASE YPDA"/>
    <property type="match status" value="1"/>
</dbReference>
<feature type="domain" description="Signal transduction histidine kinase internal region" evidence="2">
    <location>
        <begin position="330"/>
        <end position="407"/>
    </location>
</feature>
<keyword evidence="3" id="KW-0808">Transferase</keyword>
<accession>A0A1I3SUU9</accession>